<dbReference type="InterPro" id="IPR005135">
    <property type="entry name" value="Endo/exonuclease/phosphatase"/>
</dbReference>
<feature type="domain" description="Endonuclease/exonuclease/phosphatase" evidence="1">
    <location>
        <begin position="144"/>
        <end position="232"/>
    </location>
</feature>
<dbReference type="AlphaFoldDB" id="A0AB36DLP7"/>
<dbReference type="RefSeq" id="WP_055169389.1">
    <property type="nucleotide sequence ID" value="NZ_CYZG01000013.1"/>
</dbReference>
<reference evidence="2" key="2">
    <citation type="submission" date="2020-02" db="EMBL/GenBank/DDBJ databases">
        <authorList>
            <person name="Littmann E."/>
            <person name="Sorbara M."/>
        </authorList>
    </citation>
    <scope>NUCLEOTIDE SEQUENCE</scope>
    <source>
        <strain evidence="2">MSK.11.9</strain>
    </source>
</reference>
<sequence length="251" mass="28955">MITSLNINQSVTQNTIDYISKQLKTENDIVLLHEVTRDNIKKISENFKYFEANYPNTAYFKTIAVVKSKDNLKNIELQPYIASQKNRTIFLLKHHKKNDIITSTDLVDLVIGLHAPSHNDEKANFASVTPFWQSTIDLLDKINSYKCLNMFGINVKINDIIIAGDLNAYIPGTERKRFLNKLLSVGFVDLWIETNHLNNCFTYEDDNKGSRIDYCLINDESWKKYTIDIDDNTRTPNGFTDHSAIIITRNK</sequence>
<name>A0AB36DLP7_MEDGN</name>
<evidence type="ECO:0000259" key="1">
    <source>
        <dbReference type="Pfam" id="PF03372"/>
    </source>
</evidence>
<dbReference type="GO" id="GO:0004519">
    <property type="term" value="F:endonuclease activity"/>
    <property type="evidence" value="ECO:0007669"/>
    <property type="project" value="UniProtKB-KW"/>
</dbReference>
<evidence type="ECO:0000313" key="2">
    <source>
        <dbReference type="EMBL" id="NSI66668.1"/>
    </source>
</evidence>
<dbReference type="SUPFAM" id="SSF56219">
    <property type="entry name" value="DNase I-like"/>
    <property type="match status" value="1"/>
</dbReference>
<dbReference type="EMBL" id="JAAIRY010000065">
    <property type="protein sequence ID" value="NSI66668.1"/>
    <property type="molecule type" value="Genomic_DNA"/>
</dbReference>
<organism evidence="2 3">
    <name type="scientific">Mediterraneibacter gnavus</name>
    <name type="common">Ruminococcus gnavus</name>
    <dbReference type="NCBI Taxonomy" id="33038"/>
    <lineage>
        <taxon>Bacteria</taxon>
        <taxon>Bacillati</taxon>
        <taxon>Bacillota</taxon>
        <taxon>Clostridia</taxon>
        <taxon>Lachnospirales</taxon>
        <taxon>Lachnospiraceae</taxon>
        <taxon>Mediterraneibacter</taxon>
    </lineage>
</organism>
<gene>
    <name evidence="2" type="ORF">G4981_15670</name>
</gene>
<reference evidence="2" key="1">
    <citation type="journal article" date="2020" name="Cell Host Microbe">
        <title>Functional and Genomic Variation between Human-Derived Isolates of Lachnospiraceae Reveals Inter- and Intra-Species Diversity.</title>
        <authorList>
            <person name="Sorbara M.T."/>
            <person name="Littmann E.R."/>
            <person name="Fontana E."/>
            <person name="Moody T.U."/>
            <person name="Kohout C.E."/>
            <person name="Gjonbalaj M."/>
            <person name="Eaton V."/>
            <person name="Seok R."/>
            <person name="Leiner I.M."/>
            <person name="Pamer E.G."/>
        </authorList>
    </citation>
    <scope>NUCLEOTIDE SEQUENCE</scope>
    <source>
        <strain evidence="2">MSK.11.9</strain>
    </source>
</reference>
<keyword evidence="2" id="KW-0378">Hydrolase</keyword>
<keyword evidence="2" id="KW-0255">Endonuclease</keyword>
<accession>A0AB36DLP7</accession>
<evidence type="ECO:0000313" key="3">
    <source>
        <dbReference type="Proteomes" id="UP001296581"/>
    </source>
</evidence>
<dbReference type="Pfam" id="PF03372">
    <property type="entry name" value="Exo_endo_phos"/>
    <property type="match status" value="1"/>
</dbReference>
<dbReference type="Gene3D" id="3.60.10.10">
    <property type="entry name" value="Endonuclease/exonuclease/phosphatase"/>
    <property type="match status" value="1"/>
</dbReference>
<dbReference type="InterPro" id="IPR036691">
    <property type="entry name" value="Endo/exonu/phosph_ase_sf"/>
</dbReference>
<protein>
    <submittedName>
        <fullName evidence="2">Endonuclease/exonuclease/phosphatase family protein</fullName>
    </submittedName>
</protein>
<dbReference type="Proteomes" id="UP001296581">
    <property type="component" value="Unassembled WGS sequence"/>
</dbReference>
<keyword evidence="2" id="KW-0540">Nuclease</keyword>
<proteinExistence type="predicted"/>
<comment type="caution">
    <text evidence="2">The sequence shown here is derived from an EMBL/GenBank/DDBJ whole genome shotgun (WGS) entry which is preliminary data.</text>
</comment>